<comment type="caution">
    <text evidence="4">The sequence shown here is derived from an EMBL/GenBank/DDBJ whole genome shotgun (WGS) entry which is preliminary data.</text>
</comment>
<reference evidence="4" key="1">
    <citation type="journal article" date="2019" name="bioRxiv">
        <title>The Genome of the Zebra Mussel, Dreissena polymorpha: A Resource for Invasive Species Research.</title>
        <authorList>
            <person name="McCartney M.A."/>
            <person name="Auch B."/>
            <person name="Kono T."/>
            <person name="Mallez S."/>
            <person name="Zhang Y."/>
            <person name="Obille A."/>
            <person name="Becker A."/>
            <person name="Abrahante J.E."/>
            <person name="Garbe J."/>
            <person name="Badalamenti J.P."/>
            <person name="Herman A."/>
            <person name="Mangelson H."/>
            <person name="Liachko I."/>
            <person name="Sullivan S."/>
            <person name="Sone E.D."/>
            <person name="Koren S."/>
            <person name="Silverstein K.A.T."/>
            <person name="Beckman K.B."/>
            <person name="Gohl D.M."/>
        </authorList>
    </citation>
    <scope>NUCLEOTIDE SEQUENCE</scope>
    <source>
        <strain evidence="4">Duluth1</strain>
        <tissue evidence="4">Whole animal</tissue>
    </source>
</reference>
<dbReference type="GO" id="GO:0005654">
    <property type="term" value="C:nucleoplasm"/>
    <property type="evidence" value="ECO:0007669"/>
    <property type="project" value="TreeGrafter"/>
</dbReference>
<protein>
    <recommendedName>
        <fullName evidence="3">B box-type domain-containing protein</fullName>
    </recommendedName>
</protein>
<evidence type="ECO:0000256" key="1">
    <source>
        <dbReference type="PROSITE-ProRule" id="PRU00024"/>
    </source>
</evidence>
<dbReference type="InterPro" id="IPR047153">
    <property type="entry name" value="TRIM45/56/19-like"/>
</dbReference>
<dbReference type="Gene3D" id="3.30.160.60">
    <property type="entry name" value="Classic Zinc Finger"/>
    <property type="match status" value="1"/>
</dbReference>
<reference evidence="4" key="2">
    <citation type="submission" date="2020-11" db="EMBL/GenBank/DDBJ databases">
        <authorList>
            <person name="McCartney M.A."/>
            <person name="Auch B."/>
            <person name="Kono T."/>
            <person name="Mallez S."/>
            <person name="Becker A."/>
            <person name="Gohl D.M."/>
            <person name="Silverstein K.A.T."/>
            <person name="Koren S."/>
            <person name="Bechman K.B."/>
            <person name="Herman A."/>
            <person name="Abrahante J.E."/>
            <person name="Garbe J."/>
        </authorList>
    </citation>
    <scope>NUCLEOTIDE SEQUENCE</scope>
    <source>
        <strain evidence="4">Duluth1</strain>
        <tissue evidence="4">Whole animal</tissue>
    </source>
</reference>
<dbReference type="CDD" id="cd19757">
    <property type="entry name" value="Bbox1"/>
    <property type="match status" value="1"/>
</dbReference>
<feature type="region of interest" description="Disordered" evidence="2">
    <location>
        <begin position="280"/>
        <end position="308"/>
    </location>
</feature>
<evidence type="ECO:0000313" key="5">
    <source>
        <dbReference type="Proteomes" id="UP000828390"/>
    </source>
</evidence>
<proteinExistence type="predicted"/>
<gene>
    <name evidence="4" type="ORF">DPMN_172518</name>
</gene>
<keyword evidence="1" id="KW-0863">Zinc-finger</keyword>
<keyword evidence="5" id="KW-1185">Reference proteome</keyword>
<dbReference type="AlphaFoldDB" id="A0A9D4IGP4"/>
<accession>A0A9D4IGP4</accession>
<dbReference type="InterPro" id="IPR000315">
    <property type="entry name" value="Znf_B-box"/>
</dbReference>
<organism evidence="4 5">
    <name type="scientific">Dreissena polymorpha</name>
    <name type="common">Zebra mussel</name>
    <name type="synonym">Mytilus polymorpha</name>
    <dbReference type="NCBI Taxonomy" id="45954"/>
    <lineage>
        <taxon>Eukaryota</taxon>
        <taxon>Metazoa</taxon>
        <taxon>Spiralia</taxon>
        <taxon>Lophotrochozoa</taxon>
        <taxon>Mollusca</taxon>
        <taxon>Bivalvia</taxon>
        <taxon>Autobranchia</taxon>
        <taxon>Heteroconchia</taxon>
        <taxon>Euheterodonta</taxon>
        <taxon>Imparidentia</taxon>
        <taxon>Neoheterodontei</taxon>
        <taxon>Myida</taxon>
        <taxon>Dreissenoidea</taxon>
        <taxon>Dreissenidae</taxon>
        <taxon>Dreissena</taxon>
    </lineage>
</organism>
<keyword evidence="1" id="KW-0862">Zinc</keyword>
<evidence type="ECO:0000313" key="4">
    <source>
        <dbReference type="EMBL" id="KAH3771213.1"/>
    </source>
</evidence>
<evidence type="ECO:0000259" key="3">
    <source>
        <dbReference type="PROSITE" id="PS50119"/>
    </source>
</evidence>
<dbReference type="GO" id="GO:0061630">
    <property type="term" value="F:ubiquitin protein ligase activity"/>
    <property type="evidence" value="ECO:0007669"/>
    <property type="project" value="TreeGrafter"/>
</dbReference>
<dbReference type="Proteomes" id="UP000828390">
    <property type="component" value="Unassembled WGS sequence"/>
</dbReference>
<dbReference type="PANTHER" id="PTHR25462">
    <property type="entry name" value="BONUS, ISOFORM C-RELATED"/>
    <property type="match status" value="1"/>
</dbReference>
<feature type="domain" description="B box-type" evidence="3">
    <location>
        <begin position="6"/>
        <end position="56"/>
    </location>
</feature>
<dbReference type="PROSITE" id="PS50119">
    <property type="entry name" value="ZF_BBOX"/>
    <property type="match status" value="1"/>
</dbReference>
<evidence type="ECO:0000256" key="2">
    <source>
        <dbReference type="SAM" id="MobiDB-lite"/>
    </source>
</evidence>
<dbReference type="EMBL" id="JAIWYP010000009">
    <property type="protein sequence ID" value="KAH3771213.1"/>
    <property type="molecule type" value="Genomic_DNA"/>
</dbReference>
<keyword evidence="1" id="KW-0479">Metal-binding</keyword>
<name>A0A9D4IGP4_DREPO</name>
<dbReference type="PANTHER" id="PTHR25462:SF296">
    <property type="entry name" value="MEIOTIC P26, ISOFORM F"/>
    <property type="match status" value="1"/>
</dbReference>
<sequence length="449" mass="52026">MSADFHGMVMCQQCLRTDKREPNCTAFCMECNESLCPACSTSHTVNKTSRHHNIKVFKDAYELNKHYEEICSISTLAKCKNHSSETVRYICYNHNLVCCEKCVLVFGEHRSCNGVVTLEELTSRGNIEAFSDLITFGKQLAEIERHSKERGTCVDNIGTQIIDATEQHVNETKERWMKDIGEFKSDFTTLQKQYEGIKLIGNDVYQYLLEHKINQMKTQMSKTIDSLKRQQACHPSIEDAMESICTKLNVTCLLPSHSATEKFAERRPVTPIKDYESVDVESRDSLADGNLTDRDKSIDPRNESHGFLRYPDRSQQLQMHEKRQRLANSYPTKVYRETKQHDKPLRYSMPLPEDMDRTVVKSVVGQPFVRFAQENEYTQLDRNWYLNVPEHVHYGAVRPLTNAWQSGLPIGKRRATFRGSTSSQPTRKKRPRSFFYFLKGKQSSNYKKR</sequence>
<dbReference type="GO" id="GO:0008270">
    <property type="term" value="F:zinc ion binding"/>
    <property type="evidence" value="ECO:0007669"/>
    <property type="project" value="UniProtKB-KW"/>
</dbReference>